<dbReference type="OrthoDB" id="9799092at2"/>
<evidence type="ECO:0000313" key="2">
    <source>
        <dbReference type="EMBL" id="ASY09062.1"/>
    </source>
</evidence>
<dbReference type="Proteomes" id="UP000217153">
    <property type="component" value="Chromosome"/>
</dbReference>
<dbReference type="EMBL" id="CP016768">
    <property type="protein sequence ID" value="ASY09062.1"/>
    <property type="molecule type" value="Genomic_DNA"/>
</dbReference>
<feature type="domain" description="N-acetyltransferase" evidence="1">
    <location>
        <begin position="1"/>
        <end position="158"/>
    </location>
</feature>
<organism evidence="2 3">
    <name type="scientific">Candidatus Nanopelagicus limnae</name>
    <dbReference type="NCBI Taxonomy" id="1884634"/>
    <lineage>
        <taxon>Bacteria</taxon>
        <taxon>Bacillati</taxon>
        <taxon>Actinomycetota</taxon>
        <taxon>Actinomycetes</taxon>
        <taxon>Candidatus Nanopelagicales</taxon>
        <taxon>Candidatus Nanopelagicaceae</taxon>
        <taxon>Candidatus Nanopelagicus</taxon>
    </lineage>
</organism>
<name>A0A249JX14_9ACTN</name>
<dbReference type="GO" id="GO:0016747">
    <property type="term" value="F:acyltransferase activity, transferring groups other than amino-acyl groups"/>
    <property type="evidence" value="ECO:0007669"/>
    <property type="project" value="InterPro"/>
</dbReference>
<dbReference type="RefSeq" id="WP_095680365.1">
    <property type="nucleotide sequence ID" value="NZ_CP016768.2"/>
</dbReference>
<evidence type="ECO:0000259" key="1">
    <source>
        <dbReference type="PROSITE" id="PS51186"/>
    </source>
</evidence>
<accession>A0A249JX14</accession>
<dbReference type="SUPFAM" id="SSF55729">
    <property type="entry name" value="Acyl-CoA N-acyltransferases (Nat)"/>
    <property type="match status" value="1"/>
</dbReference>
<dbReference type="AlphaFoldDB" id="A0A249JX14"/>
<keyword evidence="3" id="KW-1185">Reference proteome</keyword>
<protein>
    <submittedName>
        <fullName evidence="2">Acetyltransferase</fullName>
    </submittedName>
</protein>
<proteinExistence type="predicted"/>
<dbReference type="PROSITE" id="PS51186">
    <property type="entry name" value="GNAT"/>
    <property type="match status" value="1"/>
</dbReference>
<reference evidence="3" key="1">
    <citation type="submission" date="2016-10" db="EMBL/GenBank/DDBJ databases">
        <title>High microdiversification within the ubiquitous acI lineage of Actinobacteria.</title>
        <authorList>
            <person name="Neuenschwander S.M."/>
            <person name="Salcher M."/>
            <person name="Ghai R."/>
            <person name="Pernthaler J."/>
        </authorList>
    </citation>
    <scope>NUCLEOTIDE SEQUENCE [LARGE SCALE GENOMIC DNA]</scope>
</reference>
<dbReference type="Gene3D" id="3.40.630.30">
    <property type="match status" value="1"/>
</dbReference>
<keyword evidence="2" id="KW-0808">Transferase</keyword>
<gene>
    <name evidence="2" type="ORF">B1s21122_01655</name>
</gene>
<sequence>MAIEVVVGDSASRLKSLRLSALKDAPYAFGAKYEDELLIEDTQWQERLKNTYWCFVVADGVDIGLLAVDKADKDRNSDCWLSSWWINEDFRGKEIPQLMLEWVVKLSKENQWQIIGLGVWPENLRARSAYKKLGFVEADKPLPSRSKPGQMYLGMYRQVK</sequence>
<evidence type="ECO:0000313" key="3">
    <source>
        <dbReference type="Proteomes" id="UP000217153"/>
    </source>
</evidence>
<dbReference type="Pfam" id="PF00583">
    <property type="entry name" value="Acetyltransf_1"/>
    <property type="match status" value="1"/>
</dbReference>
<dbReference type="InterPro" id="IPR000182">
    <property type="entry name" value="GNAT_dom"/>
</dbReference>
<dbReference type="KEGG" id="abam:B1s21122_01655"/>
<dbReference type="InterPro" id="IPR016181">
    <property type="entry name" value="Acyl_CoA_acyltransferase"/>
</dbReference>